<dbReference type="InterPro" id="IPR014004">
    <property type="entry name" value="Transpt-assoc_nodulatn_dom_bac"/>
</dbReference>
<evidence type="ECO:0000313" key="4">
    <source>
        <dbReference type="Proteomes" id="UP000183812"/>
    </source>
</evidence>
<feature type="domain" description="BON" evidence="2">
    <location>
        <begin position="3"/>
        <end position="71"/>
    </location>
</feature>
<reference evidence="3 4" key="1">
    <citation type="submission" date="2016-10" db="EMBL/GenBank/DDBJ databases">
        <authorList>
            <person name="de Groot N.N."/>
        </authorList>
    </citation>
    <scope>NUCLEOTIDE SEQUENCE [LARGE SCALE GENOMIC DNA]</scope>
    <source>
        <strain evidence="4">DSM 938 / 37b4</strain>
    </source>
</reference>
<sequence length="219" mass="23965">MTFDHTVKTEVLAELAWDPMVREDQIGVTVRDGLVTLSGHADSYWQKRAAETATARVKGVRAIVEEIEVRLPVHVQRSDEEIAAAAVNRLDWDGAVPTGAVRVQVEDGVITLKGTVDHQYQRAAAVHAVQPLWGVRGVADQILIREAQRKRADAQQISDDIRKALNRGWFAADTVHVETKDGTVTLSGRATTLRDRTLAVSTAWAAPGTVAVENHIRIG</sequence>
<gene>
    <name evidence="3" type="ORF">SAMN04244550_00407</name>
</gene>
<organism evidence="3 4">
    <name type="scientific">Rhodobacter capsulatus</name>
    <name type="common">Rhodopseudomonas capsulata</name>
    <dbReference type="NCBI Taxonomy" id="1061"/>
    <lineage>
        <taxon>Bacteria</taxon>
        <taxon>Pseudomonadati</taxon>
        <taxon>Pseudomonadota</taxon>
        <taxon>Alphaproteobacteria</taxon>
        <taxon>Rhodobacterales</taxon>
        <taxon>Rhodobacter group</taxon>
        <taxon>Rhodobacter</taxon>
    </lineage>
</organism>
<dbReference type="OrthoDB" id="680465at2"/>
<feature type="domain" description="BON" evidence="2">
    <location>
        <begin position="153"/>
        <end position="219"/>
    </location>
</feature>
<dbReference type="EMBL" id="FNAY01000001">
    <property type="protein sequence ID" value="SDE43853.1"/>
    <property type="molecule type" value="Genomic_DNA"/>
</dbReference>
<dbReference type="Pfam" id="PF04972">
    <property type="entry name" value="BON"/>
    <property type="match status" value="3"/>
</dbReference>
<evidence type="ECO:0000259" key="2">
    <source>
        <dbReference type="PROSITE" id="PS50914"/>
    </source>
</evidence>
<dbReference type="SMART" id="SM00749">
    <property type="entry name" value="BON"/>
    <property type="match status" value="3"/>
</dbReference>
<dbReference type="RefSeq" id="WP_055212756.1">
    <property type="nucleotide sequence ID" value="NZ_CP061202.1"/>
</dbReference>
<proteinExistence type="predicted"/>
<evidence type="ECO:0000313" key="3">
    <source>
        <dbReference type="EMBL" id="SDE43853.1"/>
    </source>
</evidence>
<evidence type="ECO:0000256" key="1">
    <source>
        <dbReference type="ARBA" id="ARBA00022729"/>
    </source>
</evidence>
<feature type="domain" description="BON" evidence="2">
    <location>
        <begin position="78"/>
        <end position="146"/>
    </location>
</feature>
<protein>
    <submittedName>
        <fullName evidence="3">Osmotically-inducible protein OsmY, contains BON domain</fullName>
    </submittedName>
</protein>
<dbReference type="PANTHER" id="PTHR34606">
    <property type="entry name" value="BON DOMAIN-CONTAINING PROTEIN"/>
    <property type="match status" value="1"/>
</dbReference>
<dbReference type="Proteomes" id="UP000183812">
    <property type="component" value="Unassembled WGS sequence"/>
</dbReference>
<dbReference type="AlphaFoldDB" id="A0A0Q0W9L6"/>
<dbReference type="PANTHER" id="PTHR34606:SF4">
    <property type="entry name" value="OUTER MEMBRANE LIPOPROTEIN DOLP"/>
    <property type="match status" value="1"/>
</dbReference>
<dbReference type="InterPro" id="IPR051686">
    <property type="entry name" value="Lipoprotein_DolP"/>
</dbReference>
<keyword evidence="1" id="KW-0732">Signal</keyword>
<dbReference type="Gene3D" id="3.30.1340.30">
    <property type="match status" value="3"/>
</dbReference>
<dbReference type="InterPro" id="IPR007055">
    <property type="entry name" value="BON_dom"/>
</dbReference>
<dbReference type="PROSITE" id="PS50914">
    <property type="entry name" value="BON"/>
    <property type="match status" value="3"/>
</dbReference>
<name>A0A0Q0W9L6_RHOCA</name>
<accession>A0A0Q0W9L6</accession>